<keyword evidence="1" id="KW-0547">Nucleotide-binding</keyword>
<sequence>MQFVETSENNITYIHTEFNIENVTYLAIFSKDDGTLFFFNDDVNITKYIHHRQVYSIKFLVKDYLETENDDLYAPPLDHKFGKKQIAELKQKLEEIVYQHYLRFKPDCYVFVGERPSLIRMYKKLCANPSDFMVNFQPITDLGSHQDCFVIKTPSYKEE</sequence>
<accession>A0A0A2XU38</accession>
<dbReference type="AlphaFoldDB" id="A0A0A2XU38"/>
<name>A0A0A2XU38_9PAST</name>
<protein>
    <submittedName>
        <fullName evidence="1">Helicase</fullName>
    </submittedName>
</protein>
<keyword evidence="1" id="KW-0347">Helicase</keyword>
<keyword evidence="1" id="KW-0067">ATP-binding</keyword>
<evidence type="ECO:0000313" key="1">
    <source>
        <dbReference type="EMBL" id="KGQ33940.1"/>
    </source>
</evidence>
<reference evidence="1 2" key="1">
    <citation type="submission" date="2014-08" db="EMBL/GenBank/DDBJ databases">
        <title>Chaperone-usher fimbriae in a diverse selection of Gallibacterium genomes.</title>
        <authorList>
            <person name="Kudirkiene E."/>
            <person name="Bager R.J."/>
            <person name="Johnson T.J."/>
            <person name="Bojesen A.M."/>
        </authorList>
    </citation>
    <scope>NUCLEOTIDE SEQUENCE [LARGE SCALE GENOMIC DNA]</scope>
    <source>
        <strain evidence="1 2">20558/3kl.</strain>
    </source>
</reference>
<evidence type="ECO:0000313" key="2">
    <source>
        <dbReference type="Proteomes" id="UP000030526"/>
    </source>
</evidence>
<comment type="caution">
    <text evidence="1">The sequence shown here is derived from an EMBL/GenBank/DDBJ whole genome shotgun (WGS) entry which is preliminary data.</text>
</comment>
<dbReference type="RefSeq" id="WP_039083446.1">
    <property type="nucleotide sequence ID" value="NZ_JPXS01000011.1"/>
</dbReference>
<keyword evidence="1" id="KW-0378">Hydrolase</keyword>
<organism evidence="1 2">
    <name type="scientific">Gallibacterium anatis</name>
    <dbReference type="NCBI Taxonomy" id="750"/>
    <lineage>
        <taxon>Bacteria</taxon>
        <taxon>Pseudomonadati</taxon>
        <taxon>Pseudomonadota</taxon>
        <taxon>Gammaproteobacteria</taxon>
        <taxon>Pasteurellales</taxon>
        <taxon>Pasteurellaceae</taxon>
        <taxon>Gallibacterium</taxon>
    </lineage>
</organism>
<proteinExistence type="predicted"/>
<dbReference type="Proteomes" id="UP000030526">
    <property type="component" value="Unassembled WGS sequence"/>
</dbReference>
<dbReference type="EMBL" id="JPXS01000011">
    <property type="protein sequence ID" value="KGQ33940.1"/>
    <property type="molecule type" value="Genomic_DNA"/>
</dbReference>
<dbReference type="GO" id="GO:0004386">
    <property type="term" value="F:helicase activity"/>
    <property type="evidence" value="ECO:0007669"/>
    <property type="project" value="UniProtKB-KW"/>
</dbReference>
<gene>
    <name evidence="1" type="ORF">JP32_01890</name>
</gene>